<dbReference type="Pfam" id="PF00535">
    <property type="entry name" value="Glycos_transf_2"/>
    <property type="match status" value="1"/>
</dbReference>
<protein>
    <submittedName>
        <fullName evidence="2">Glycosyltransferase</fullName>
    </submittedName>
</protein>
<dbReference type="Proteomes" id="UP000195607">
    <property type="component" value="Chromosome I"/>
</dbReference>
<dbReference type="GO" id="GO:0016758">
    <property type="term" value="F:hexosyltransferase activity"/>
    <property type="evidence" value="ECO:0007669"/>
    <property type="project" value="UniProtKB-ARBA"/>
</dbReference>
<evidence type="ECO:0000313" key="2">
    <source>
        <dbReference type="EMBL" id="SIM64678.1"/>
    </source>
</evidence>
<keyword evidence="2" id="KW-0808">Transferase</keyword>
<dbReference type="GeneID" id="41588386"/>
<name>A0A1N5UWH4_9ARCH</name>
<evidence type="ECO:0000313" key="3">
    <source>
        <dbReference type="Proteomes" id="UP000195607"/>
    </source>
</evidence>
<dbReference type="InterPro" id="IPR001173">
    <property type="entry name" value="Glyco_trans_2-like"/>
</dbReference>
<accession>A0A1N5UWH4</accession>
<dbReference type="PANTHER" id="PTHR22916">
    <property type="entry name" value="GLYCOSYLTRANSFERASE"/>
    <property type="match status" value="1"/>
</dbReference>
<dbReference type="InterPro" id="IPR029044">
    <property type="entry name" value="Nucleotide-diphossugar_trans"/>
</dbReference>
<dbReference type="Gene3D" id="3.90.550.10">
    <property type="entry name" value="Spore Coat Polysaccharide Biosynthesis Protein SpsA, Chain A"/>
    <property type="match status" value="1"/>
</dbReference>
<dbReference type="EMBL" id="LT671858">
    <property type="protein sequence ID" value="SIM64678.1"/>
    <property type="molecule type" value="Genomic_DNA"/>
</dbReference>
<feature type="domain" description="Glycosyltransferase 2-like" evidence="1">
    <location>
        <begin position="6"/>
        <end position="131"/>
    </location>
</feature>
<gene>
    <name evidence="2" type="ORF">CSP5_1127</name>
</gene>
<dbReference type="CDD" id="cd00761">
    <property type="entry name" value="Glyco_tranf_GTA_type"/>
    <property type="match status" value="1"/>
</dbReference>
<evidence type="ECO:0000259" key="1">
    <source>
        <dbReference type="Pfam" id="PF00535"/>
    </source>
</evidence>
<dbReference type="RefSeq" id="WP_148689821.1">
    <property type="nucleotide sequence ID" value="NZ_LT671858.1"/>
</dbReference>
<dbReference type="AlphaFoldDB" id="A0A1N5UWH4"/>
<dbReference type="SUPFAM" id="SSF53448">
    <property type="entry name" value="Nucleotide-diphospho-sugar transferases"/>
    <property type="match status" value="1"/>
</dbReference>
<reference evidence="2 3" key="1">
    <citation type="submission" date="2016-04" db="EMBL/GenBank/DDBJ databases">
        <authorList>
            <person name="Evans L.H."/>
            <person name="Alamgir A."/>
            <person name="Owens N."/>
            <person name="Weber N.D."/>
            <person name="Virtaneva K."/>
            <person name="Barbian K."/>
            <person name="Babar A."/>
            <person name="Rosenke K."/>
        </authorList>
    </citation>
    <scope>NUCLEOTIDE SEQUENCE [LARGE SCALE GENOMIC DNA]</scope>
    <source>
        <strain evidence="3">S5(T) (JCM 30642 \VKM B-2941)</strain>
    </source>
</reference>
<proteinExistence type="predicted"/>
<organism evidence="2 3">
    <name type="scientific">Cuniculiplasma divulgatum</name>
    <dbReference type="NCBI Taxonomy" id="1673428"/>
    <lineage>
        <taxon>Archaea</taxon>
        <taxon>Methanobacteriati</taxon>
        <taxon>Thermoplasmatota</taxon>
        <taxon>Thermoplasmata</taxon>
        <taxon>Thermoplasmatales</taxon>
        <taxon>Cuniculiplasmataceae</taxon>
        <taxon>Cuniculiplasma</taxon>
    </lineage>
</organism>
<sequence>MIEKVSVVITAHNRKKYLLEAVNSVLHQVNPGVEIEIVVVKNFVDDKIDSFLMNSGAVNIYTDEESFGSKLSLGIKASSGNIICFLDDDDMFNPIKIALIRKIFDENKGLLFVHNDIQIISEETTWNTARATNEEATKFKVYSSEKLSGREWGKILSSRADWYVSCASMDAPFAKSISQIVYQSNRSLDKILFLLGTGKEASFGLCKNRLTMYRKHESITGLKTDVTDFRNRRLKFTKESIENLRRTFKSYIKGVNNLPYNYMLLKMKGNLAIYDKYRRGKTFRIMTSELKHFIRYGGEEYALLSILLFLNIFSNRLSIRVFRYIQIRDI</sequence>
<dbReference type="PANTHER" id="PTHR22916:SF3">
    <property type="entry name" value="UDP-GLCNAC:BETAGAL BETA-1,3-N-ACETYLGLUCOSAMINYLTRANSFERASE-LIKE PROTEIN 1"/>
    <property type="match status" value="1"/>
</dbReference>